<dbReference type="EMBL" id="CADEPI010000026">
    <property type="protein sequence ID" value="CAB3366654.1"/>
    <property type="molecule type" value="Genomic_DNA"/>
</dbReference>
<reference evidence="2 3" key="1">
    <citation type="submission" date="2020-04" db="EMBL/GenBank/DDBJ databases">
        <authorList>
            <person name="Alioto T."/>
            <person name="Alioto T."/>
            <person name="Gomez Garrido J."/>
        </authorList>
    </citation>
    <scope>NUCLEOTIDE SEQUENCE [LARGE SCALE GENOMIC DNA]</scope>
</reference>
<accession>A0A8S1CCE5</accession>
<evidence type="ECO:0000313" key="2">
    <source>
        <dbReference type="EMBL" id="CAB3366654.1"/>
    </source>
</evidence>
<gene>
    <name evidence="2" type="ORF">CLODIP_2_CD16007</name>
</gene>
<dbReference type="InterPro" id="IPR020234">
    <property type="entry name" value="Mite_allergen_group-7"/>
</dbReference>
<dbReference type="Pfam" id="PF16984">
    <property type="entry name" value="Grp7_allergen"/>
    <property type="match status" value="1"/>
</dbReference>
<evidence type="ECO:0000256" key="1">
    <source>
        <dbReference type="SAM" id="SignalP"/>
    </source>
</evidence>
<feature type="chain" id="PRO_5035874982" description="Lipid-binding serum glycoprotein N-terminal domain-containing protein" evidence="1">
    <location>
        <begin position="20"/>
        <end position="231"/>
    </location>
</feature>
<protein>
    <recommendedName>
        <fullName evidence="4">Lipid-binding serum glycoprotein N-terminal domain-containing protein</fullName>
    </recommendedName>
</protein>
<name>A0A8S1CCE5_9INSE</name>
<proteinExistence type="predicted"/>
<sequence>MKFALCAALVLVLAASANAKPAEVSARVTGEEVNAYVDLVIEEVKRLMIEQGMEPYMLPDLVRGFSFTDLLGITWHGEASLTRGNLMGLLTLVRVGDMDIIPEGNNLICKGRLGFTNLQFDYFFEATFMDLGPTGEAIGIIKNTELAVTIIIDLTTGAVTLVEEEFNIANVGDISIDIKGLGWGLNFLAEIFVNLFVDVFKGVIIWLIEDEVFRLLQQAIANIAFGFFLAL</sequence>
<dbReference type="OrthoDB" id="6419576at2759"/>
<keyword evidence="1" id="KW-0732">Signal</keyword>
<organism evidence="2 3">
    <name type="scientific">Cloeon dipterum</name>
    <dbReference type="NCBI Taxonomy" id="197152"/>
    <lineage>
        <taxon>Eukaryota</taxon>
        <taxon>Metazoa</taxon>
        <taxon>Ecdysozoa</taxon>
        <taxon>Arthropoda</taxon>
        <taxon>Hexapoda</taxon>
        <taxon>Insecta</taxon>
        <taxon>Pterygota</taxon>
        <taxon>Palaeoptera</taxon>
        <taxon>Ephemeroptera</taxon>
        <taxon>Pisciforma</taxon>
        <taxon>Baetidae</taxon>
        <taxon>Cloeon</taxon>
    </lineage>
</organism>
<evidence type="ECO:0008006" key="4">
    <source>
        <dbReference type="Google" id="ProtNLM"/>
    </source>
</evidence>
<dbReference type="Proteomes" id="UP000494165">
    <property type="component" value="Unassembled WGS sequence"/>
</dbReference>
<evidence type="ECO:0000313" key="3">
    <source>
        <dbReference type="Proteomes" id="UP000494165"/>
    </source>
</evidence>
<dbReference type="Gene3D" id="3.15.10.50">
    <property type="match status" value="1"/>
</dbReference>
<dbReference type="AlphaFoldDB" id="A0A8S1CCE5"/>
<keyword evidence="3" id="KW-1185">Reference proteome</keyword>
<feature type="signal peptide" evidence="1">
    <location>
        <begin position="1"/>
        <end position="19"/>
    </location>
</feature>
<dbReference type="InterPro" id="IPR038602">
    <property type="entry name" value="Mite_allergen_7_sf"/>
</dbReference>
<comment type="caution">
    <text evidence="2">The sequence shown here is derived from an EMBL/GenBank/DDBJ whole genome shotgun (WGS) entry which is preliminary data.</text>
</comment>